<reference evidence="4" key="1">
    <citation type="submission" date="2022-03" db="EMBL/GenBank/DDBJ databases">
        <authorList>
            <person name="Sayadi A."/>
        </authorList>
    </citation>
    <scope>NUCLEOTIDE SEQUENCE</scope>
</reference>
<feature type="compositionally biased region" description="Basic and acidic residues" evidence="2">
    <location>
        <begin position="324"/>
        <end position="341"/>
    </location>
</feature>
<dbReference type="Gene3D" id="3.30.505.10">
    <property type="entry name" value="SH2 domain"/>
    <property type="match status" value="1"/>
</dbReference>
<gene>
    <name evidence="4" type="ORF">ACAOBT_LOCUS14815</name>
</gene>
<dbReference type="AlphaFoldDB" id="A0A9P0PII3"/>
<dbReference type="InterPro" id="IPR036860">
    <property type="entry name" value="SH2_dom_sf"/>
</dbReference>
<dbReference type="OrthoDB" id="10044490at2759"/>
<dbReference type="PROSITE" id="PS50001">
    <property type="entry name" value="SH2"/>
    <property type="match status" value="1"/>
</dbReference>
<feature type="region of interest" description="Disordered" evidence="2">
    <location>
        <begin position="312"/>
        <end position="350"/>
    </location>
</feature>
<feature type="compositionally biased region" description="Basic and acidic residues" evidence="2">
    <location>
        <begin position="454"/>
        <end position="467"/>
    </location>
</feature>
<protein>
    <recommendedName>
        <fullName evidence="3">SH2 domain-containing protein</fullName>
    </recommendedName>
</protein>
<organism evidence="4 5">
    <name type="scientific">Acanthoscelides obtectus</name>
    <name type="common">Bean weevil</name>
    <name type="synonym">Bruchus obtectus</name>
    <dbReference type="NCBI Taxonomy" id="200917"/>
    <lineage>
        <taxon>Eukaryota</taxon>
        <taxon>Metazoa</taxon>
        <taxon>Ecdysozoa</taxon>
        <taxon>Arthropoda</taxon>
        <taxon>Hexapoda</taxon>
        <taxon>Insecta</taxon>
        <taxon>Pterygota</taxon>
        <taxon>Neoptera</taxon>
        <taxon>Endopterygota</taxon>
        <taxon>Coleoptera</taxon>
        <taxon>Polyphaga</taxon>
        <taxon>Cucujiformia</taxon>
        <taxon>Chrysomeloidea</taxon>
        <taxon>Chrysomelidae</taxon>
        <taxon>Bruchinae</taxon>
        <taxon>Bruchini</taxon>
        <taxon>Acanthoscelides</taxon>
    </lineage>
</organism>
<evidence type="ECO:0000313" key="4">
    <source>
        <dbReference type="EMBL" id="CAH1982077.1"/>
    </source>
</evidence>
<dbReference type="InterPro" id="IPR013761">
    <property type="entry name" value="SAM/pointed_sf"/>
</dbReference>
<name>A0A9P0PII3_ACAOB</name>
<evidence type="ECO:0000259" key="3">
    <source>
        <dbReference type="PROSITE" id="PS50001"/>
    </source>
</evidence>
<dbReference type="CDD" id="cd00173">
    <property type="entry name" value="SH2"/>
    <property type="match status" value="1"/>
</dbReference>
<dbReference type="Pfam" id="PF00017">
    <property type="entry name" value="SH2"/>
    <property type="match status" value="1"/>
</dbReference>
<comment type="caution">
    <text evidence="4">The sequence shown here is derived from an EMBL/GenBank/DDBJ whole genome shotgun (WGS) entry which is preliminary data.</text>
</comment>
<dbReference type="Gene3D" id="1.10.150.50">
    <property type="entry name" value="Transcription Factor, Ets-1"/>
    <property type="match status" value="1"/>
</dbReference>
<keyword evidence="1" id="KW-0727">SH2 domain</keyword>
<dbReference type="Proteomes" id="UP001152888">
    <property type="component" value="Unassembled WGS sequence"/>
</dbReference>
<feature type="region of interest" description="Disordered" evidence="2">
    <location>
        <begin position="450"/>
        <end position="476"/>
    </location>
</feature>
<feature type="region of interest" description="Disordered" evidence="2">
    <location>
        <begin position="88"/>
        <end position="129"/>
    </location>
</feature>
<dbReference type="EMBL" id="CAKOFQ010006916">
    <property type="protein sequence ID" value="CAH1982077.1"/>
    <property type="molecule type" value="Genomic_DNA"/>
</dbReference>
<dbReference type="SUPFAM" id="SSF55550">
    <property type="entry name" value="SH2 domain"/>
    <property type="match status" value="1"/>
</dbReference>
<keyword evidence="5" id="KW-1185">Reference proteome</keyword>
<evidence type="ECO:0000256" key="2">
    <source>
        <dbReference type="SAM" id="MobiDB-lite"/>
    </source>
</evidence>
<evidence type="ECO:0000256" key="1">
    <source>
        <dbReference type="PROSITE-ProRule" id="PRU00191"/>
    </source>
</evidence>
<feature type="domain" description="SH2" evidence="3">
    <location>
        <begin position="501"/>
        <end position="599"/>
    </location>
</feature>
<sequence>MELNNIKSLNKEQLLQCIKQSGFADIANILSMENIDGNCLMTMPEIQILQWKMPIGERKKVVKFINDVKSNPSILSIKSLTVPSNIKKSTKTKTDNVATTTKASTPYSKPPRANNPTVTKPPMPLPQEDRNAGVKQNNIDKHKMESTIIYDHPRNYSNEHDNEGMKMNNLLEPDESYIDMGSNVSISKDDSYLVSNRSKLTIENQLDEEPNYEAPPDKPAASSLIKVESVTVKKVKLKLRTRELPDLPSDTYQSVDEETTNHTTVNVEKQRIKPSVRFSFLHGALMKSLRSKPLKLVSQKSTTVSEKWKEVKGSNRPLSGVPHTEPEDLKAAKKTSAKECKPPLMPKAKKPWRTLLPNGDNDAIYENVADEEAYGNVVTTEDLAILRRKYQKNSRLASDEREAEIGNLALKLSEQLKNRATLNEDEDGGFGTMPVYGNTTKENDIYQNETVDATEGRKTNNAEDRPLPKIPNNEDDGDEDEIYDCFKKNDAFSLFNISKEPYFRNTDRKGAKAHLGKFEDGAFLFRPSKSHFLVLTVKYKDGNRHFGIKRNDKKLRLDAENGSEVPDFGNLKEFVEYFTKNAISFESNGQMCEIFLKAV</sequence>
<dbReference type="SMART" id="SM00252">
    <property type="entry name" value="SH2"/>
    <property type="match status" value="1"/>
</dbReference>
<accession>A0A9P0PII3</accession>
<proteinExistence type="predicted"/>
<dbReference type="InterPro" id="IPR000980">
    <property type="entry name" value="SH2"/>
</dbReference>
<evidence type="ECO:0000313" key="5">
    <source>
        <dbReference type="Proteomes" id="UP001152888"/>
    </source>
</evidence>